<dbReference type="Pfam" id="PF01988">
    <property type="entry name" value="VIT1"/>
    <property type="match status" value="1"/>
</dbReference>
<keyword evidence="3 6" id="KW-1133">Transmembrane helix</keyword>
<accession>A0ABW9ZCV2</accession>
<feature type="transmembrane region" description="Helical" evidence="6">
    <location>
        <begin position="169"/>
        <end position="189"/>
    </location>
</feature>
<keyword evidence="8" id="KW-1185">Reference proteome</keyword>
<sequence length="263" mass="27196">MSASPPPAPSKPEGPALPEHGHSPEAIARRLGAGPAISYLRDWVYGGIDGAVTTFAIVAGAVGASLSPQVVLILGLANLLADGFSMAAANYAGTRAEIEDYDRLLRVEERHIEATPDGEREEVRQIFAAKGFRGAELEQLVGLISSRREVWIETMMSGEYGLSAVRRNAGAAALSTFAAFVLCGSVPLLPFLADLAGLTLAPAAATGTLLTALTFFAIGSVKSCWSTRGWLGSGLETLVIGMGAAGIAWAVGALLHQLLGTGP</sequence>
<protein>
    <recommendedName>
        <fullName evidence="9">VIT family protein</fullName>
    </recommendedName>
</protein>
<evidence type="ECO:0000256" key="5">
    <source>
        <dbReference type="SAM" id="MobiDB-lite"/>
    </source>
</evidence>
<name>A0ABW9ZCV2_9HYPH</name>
<keyword evidence="2 6" id="KW-0812">Transmembrane</keyword>
<feature type="transmembrane region" description="Helical" evidence="6">
    <location>
        <begin position="238"/>
        <end position="259"/>
    </location>
</feature>
<comment type="subcellular location">
    <subcellularLocation>
        <location evidence="1">Endomembrane system</location>
        <topology evidence="1">Multi-pass membrane protein</topology>
    </subcellularLocation>
</comment>
<dbReference type="InterPro" id="IPR008217">
    <property type="entry name" value="Ccc1_fam"/>
</dbReference>
<dbReference type="Proteomes" id="UP000541347">
    <property type="component" value="Unassembled WGS sequence"/>
</dbReference>
<evidence type="ECO:0000313" key="7">
    <source>
        <dbReference type="EMBL" id="NBN62663.1"/>
    </source>
</evidence>
<evidence type="ECO:0000256" key="2">
    <source>
        <dbReference type="ARBA" id="ARBA00022692"/>
    </source>
</evidence>
<evidence type="ECO:0000256" key="6">
    <source>
        <dbReference type="SAM" id="Phobius"/>
    </source>
</evidence>
<feature type="transmembrane region" description="Helical" evidence="6">
    <location>
        <begin position="195"/>
        <end position="218"/>
    </location>
</feature>
<evidence type="ECO:0000313" key="8">
    <source>
        <dbReference type="Proteomes" id="UP000541347"/>
    </source>
</evidence>
<dbReference type="RefSeq" id="WP_161673801.1">
    <property type="nucleotide sequence ID" value="NZ_JAABLP010000001.1"/>
</dbReference>
<evidence type="ECO:0000256" key="3">
    <source>
        <dbReference type="ARBA" id="ARBA00022989"/>
    </source>
</evidence>
<dbReference type="EMBL" id="JAABLP010000001">
    <property type="protein sequence ID" value="NBN62663.1"/>
    <property type="molecule type" value="Genomic_DNA"/>
</dbReference>
<dbReference type="PANTHER" id="PTHR31851">
    <property type="entry name" value="FE(2+)/MN(2+) TRANSPORTER PCL1"/>
    <property type="match status" value="1"/>
</dbReference>
<evidence type="ECO:0008006" key="9">
    <source>
        <dbReference type="Google" id="ProtNLM"/>
    </source>
</evidence>
<feature type="region of interest" description="Disordered" evidence="5">
    <location>
        <begin position="1"/>
        <end position="22"/>
    </location>
</feature>
<gene>
    <name evidence="7" type="ORF">GWI71_03120</name>
</gene>
<feature type="compositionally biased region" description="Pro residues" evidence="5">
    <location>
        <begin position="1"/>
        <end position="12"/>
    </location>
</feature>
<comment type="caution">
    <text evidence="7">The sequence shown here is derived from an EMBL/GenBank/DDBJ whole genome shotgun (WGS) entry which is preliminary data.</text>
</comment>
<reference evidence="7 8" key="1">
    <citation type="submission" date="2020-01" db="EMBL/GenBank/DDBJ databases">
        <authorList>
            <person name="Peng S.Y."/>
            <person name="Li J."/>
            <person name="Wang M."/>
            <person name="Wang L."/>
            <person name="Wang C.Q."/>
            <person name="Wang J.R."/>
        </authorList>
    </citation>
    <scope>NUCLEOTIDE SEQUENCE [LARGE SCALE GENOMIC DNA]</scope>
    <source>
        <strain evidence="7 8">XCT-34</strain>
    </source>
</reference>
<organism evidence="7 8">
    <name type="scientific">Pannonibacter tanglangensis</name>
    <dbReference type="NCBI Taxonomy" id="2750084"/>
    <lineage>
        <taxon>Bacteria</taxon>
        <taxon>Pseudomonadati</taxon>
        <taxon>Pseudomonadota</taxon>
        <taxon>Alphaproteobacteria</taxon>
        <taxon>Hyphomicrobiales</taxon>
        <taxon>Stappiaceae</taxon>
        <taxon>Pannonibacter</taxon>
    </lineage>
</organism>
<evidence type="ECO:0000256" key="4">
    <source>
        <dbReference type="ARBA" id="ARBA00023136"/>
    </source>
</evidence>
<proteinExistence type="predicted"/>
<keyword evidence="4 6" id="KW-0472">Membrane</keyword>
<evidence type="ECO:0000256" key="1">
    <source>
        <dbReference type="ARBA" id="ARBA00004127"/>
    </source>
</evidence>